<evidence type="ECO:0000313" key="3">
    <source>
        <dbReference type="WBParaSite" id="MhA1_Contig1386.frz3.gene14"/>
    </source>
</evidence>
<name>A0A1I8B5X1_MELHA</name>
<dbReference type="WBParaSite" id="MhA1_Contig1386.frz3.gene14">
    <property type="protein sequence ID" value="MhA1_Contig1386.frz3.gene14"/>
    <property type="gene ID" value="MhA1_Contig1386.frz3.gene14"/>
</dbReference>
<evidence type="ECO:0000313" key="2">
    <source>
        <dbReference type="Proteomes" id="UP000095281"/>
    </source>
</evidence>
<sequence length="86" mass="9275">MKTIIILLAFLFISVKTELISDIAALTSLANNLCLTLSSGCLLNINLFCNKQILSVSLLQQECQKAGWAGVTLHYGVGAKAQVHLE</sequence>
<keyword evidence="2" id="KW-1185">Reference proteome</keyword>
<proteinExistence type="predicted"/>
<organism evidence="2 3">
    <name type="scientific">Meloidogyne hapla</name>
    <name type="common">Root-knot nematode worm</name>
    <dbReference type="NCBI Taxonomy" id="6305"/>
    <lineage>
        <taxon>Eukaryota</taxon>
        <taxon>Metazoa</taxon>
        <taxon>Ecdysozoa</taxon>
        <taxon>Nematoda</taxon>
        <taxon>Chromadorea</taxon>
        <taxon>Rhabditida</taxon>
        <taxon>Tylenchina</taxon>
        <taxon>Tylenchomorpha</taxon>
        <taxon>Tylenchoidea</taxon>
        <taxon>Meloidogynidae</taxon>
        <taxon>Meloidogyninae</taxon>
        <taxon>Meloidogyne</taxon>
    </lineage>
</organism>
<evidence type="ECO:0000256" key="1">
    <source>
        <dbReference type="SAM" id="SignalP"/>
    </source>
</evidence>
<keyword evidence="1" id="KW-0732">Signal</keyword>
<feature type="chain" id="PRO_5009315482" evidence="1">
    <location>
        <begin position="18"/>
        <end position="86"/>
    </location>
</feature>
<dbReference type="AlphaFoldDB" id="A0A1I8B5X1"/>
<accession>A0A1I8B5X1</accession>
<dbReference type="Proteomes" id="UP000095281">
    <property type="component" value="Unplaced"/>
</dbReference>
<reference evidence="3" key="1">
    <citation type="submission" date="2016-11" db="UniProtKB">
        <authorList>
            <consortium name="WormBaseParasite"/>
        </authorList>
    </citation>
    <scope>IDENTIFICATION</scope>
</reference>
<feature type="signal peptide" evidence="1">
    <location>
        <begin position="1"/>
        <end position="17"/>
    </location>
</feature>
<protein>
    <submittedName>
        <fullName evidence="3">Secreted protein</fullName>
    </submittedName>
</protein>